<evidence type="ECO:0000259" key="6">
    <source>
        <dbReference type="Pfam" id="PF12256"/>
    </source>
</evidence>
<feature type="region of interest" description="Disordered" evidence="4">
    <location>
        <begin position="3356"/>
        <end position="3455"/>
    </location>
</feature>
<accession>A0A4P2R053</accession>
<feature type="domain" description="Insecticide toxin TcdB middle/N-terminal" evidence="6">
    <location>
        <begin position="2105"/>
        <end position="2253"/>
    </location>
</feature>
<dbReference type="PANTHER" id="PTHR32305:SF15">
    <property type="entry name" value="PROTEIN RHSA-RELATED"/>
    <property type="match status" value="1"/>
</dbReference>
<dbReference type="InterPro" id="IPR003284">
    <property type="entry name" value="Sal_SpvB"/>
</dbReference>
<dbReference type="InterPro" id="IPR000906">
    <property type="entry name" value="ZU5_dom"/>
</dbReference>
<dbReference type="Pfam" id="PF00791">
    <property type="entry name" value="ZU5"/>
    <property type="match status" value="1"/>
</dbReference>
<evidence type="ECO:0000256" key="4">
    <source>
        <dbReference type="SAM" id="MobiDB-lite"/>
    </source>
</evidence>
<dbReference type="InterPro" id="IPR006530">
    <property type="entry name" value="YD"/>
</dbReference>
<dbReference type="PANTHER" id="PTHR32305">
    <property type="match status" value="1"/>
</dbReference>
<keyword evidence="2" id="KW-0964">Secreted</keyword>
<keyword evidence="3" id="KW-0843">Virulence</keyword>
<dbReference type="EMBL" id="CP012672">
    <property type="protein sequence ID" value="AUX36280.1"/>
    <property type="molecule type" value="Genomic_DNA"/>
</dbReference>
<evidence type="ECO:0000313" key="8">
    <source>
        <dbReference type="Proteomes" id="UP000295497"/>
    </source>
</evidence>
<feature type="domain" description="ZU5" evidence="5">
    <location>
        <begin position="580"/>
        <end position="649"/>
    </location>
</feature>
<feature type="compositionally biased region" description="Low complexity" evidence="4">
    <location>
        <begin position="3396"/>
        <end position="3444"/>
    </location>
</feature>
<dbReference type="NCBIfam" id="TIGR03696">
    <property type="entry name" value="Rhs_assc_core"/>
    <property type="match status" value="1"/>
</dbReference>
<dbReference type="InterPro" id="IPR022385">
    <property type="entry name" value="Rhs_assc_core"/>
</dbReference>
<protein>
    <recommendedName>
        <fullName evidence="9">Insecticide toxin TcdB middle/N-terminal domain-containing protein</fullName>
    </recommendedName>
</protein>
<proteinExistence type="predicted"/>
<dbReference type="Pfam" id="PF03534">
    <property type="entry name" value="SpvB"/>
    <property type="match status" value="1"/>
</dbReference>
<dbReference type="Proteomes" id="UP000295497">
    <property type="component" value="Chromosome"/>
</dbReference>
<dbReference type="GO" id="GO:0005576">
    <property type="term" value="C:extracellular region"/>
    <property type="evidence" value="ECO:0007669"/>
    <property type="project" value="UniProtKB-SubCell"/>
</dbReference>
<dbReference type="Pfam" id="PF05593">
    <property type="entry name" value="RHS_repeat"/>
    <property type="match status" value="1"/>
</dbReference>
<dbReference type="Gene3D" id="2.60.220.30">
    <property type="match status" value="1"/>
</dbReference>
<dbReference type="InterPro" id="IPR028994">
    <property type="entry name" value="Integrin_alpha_N"/>
</dbReference>
<feature type="compositionally biased region" description="Low complexity" evidence="4">
    <location>
        <begin position="3356"/>
        <end position="3365"/>
    </location>
</feature>
<comment type="subcellular location">
    <subcellularLocation>
        <location evidence="1">Secreted</location>
    </subcellularLocation>
</comment>
<dbReference type="NCBIfam" id="TIGR01643">
    <property type="entry name" value="YD_repeat_2x"/>
    <property type="match status" value="1"/>
</dbReference>
<dbReference type="InterPro" id="IPR050708">
    <property type="entry name" value="T6SS_VgrG/RHS"/>
</dbReference>
<evidence type="ECO:0008006" key="9">
    <source>
        <dbReference type="Google" id="ProtNLM"/>
    </source>
</evidence>
<evidence type="ECO:0000313" key="7">
    <source>
        <dbReference type="EMBL" id="AUX36280.1"/>
    </source>
</evidence>
<dbReference type="Pfam" id="PF12256">
    <property type="entry name" value="TcdB_toxin_midN"/>
    <property type="match status" value="1"/>
</dbReference>
<dbReference type="InterPro" id="IPR031325">
    <property type="entry name" value="RHS_repeat"/>
</dbReference>
<feature type="region of interest" description="Disordered" evidence="4">
    <location>
        <begin position="3474"/>
        <end position="3493"/>
    </location>
</feature>
<evidence type="ECO:0000256" key="1">
    <source>
        <dbReference type="ARBA" id="ARBA00004613"/>
    </source>
</evidence>
<evidence type="ECO:0000256" key="3">
    <source>
        <dbReference type="ARBA" id="ARBA00023026"/>
    </source>
</evidence>
<reference evidence="7 8" key="1">
    <citation type="submission" date="2015-09" db="EMBL/GenBank/DDBJ databases">
        <title>Sorangium comparison.</title>
        <authorList>
            <person name="Zaburannyi N."/>
            <person name="Bunk B."/>
            <person name="Overmann J."/>
            <person name="Mueller R."/>
        </authorList>
    </citation>
    <scope>NUCLEOTIDE SEQUENCE [LARGE SCALE GENOMIC DNA]</scope>
    <source>
        <strain evidence="7 8">So ce836</strain>
    </source>
</reference>
<dbReference type="InterPro" id="IPR022045">
    <property type="entry name" value="TcdB_toxin_mid/N"/>
</dbReference>
<feature type="region of interest" description="Disordered" evidence="4">
    <location>
        <begin position="2296"/>
        <end position="2320"/>
    </location>
</feature>
<name>A0A4P2R053_SORCE</name>
<dbReference type="GO" id="GO:0005737">
    <property type="term" value="C:cytoplasm"/>
    <property type="evidence" value="ECO:0007669"/>
    <property type="project" value="InterPro"/>
</dbReference>
<gene>
    <name evidence="7" type="ORF">SOCE836_084870</name>
</gene>
<sequence>MASGQMKWLWRWCASCVLVLVAVSAPLGAWAQALTLRRMGEPLRARLGGARAGAEMAAALAGDAATLALATPGEASEDPENRAVVPIAALPADVRAAGAGQGADPWVLFDGRADTGLHSETGEVMRVRVSFPQPTALEALALYGRIDGALTVYVEHGAELQAVSGLVDVPLHDTGERWTRFPMAITAQRLVLEWLPSGERGPQELVFWTAGAPTRSLAEVELADRVLAGKLAGATQFPAMSERAAVTRTGGEQSLTFHLDTDPRALARAFLVYELEGRGHWSSVSRRLNGAAPRGGFRAEAPATGGLQVEEIAPAWLRRGDNVVRFRPQADIEQGFTVSALRVIGIPHAGVHEARAAMRSAGGERARRDEPLRIDFGARVAPHALLFQLTAAGAGEIEIAPGAGANGLRFDLKDLSPGWHRLDLPVQSIWPETASVQIRPAKGSRAEVSDVAVAASLIPSRSPRIALSTPLHGECTDGRAYVRGFLDLPGESTPRARLFADTTPVELGDDGSFELTLKEPEGARHRAWRAHLEARLEDGTRLGRAVELGPCTESAAASAPPGGLVVDEGAPYGAVVSPEQGGVLSFAGATIEVPPGALAETTRITIRPLMPVQVQPMGRAMRNVTPEDRAFRFGPHGLRFKKPVKLTLPIDGERLPEGAGARDVFGFYFDETAKQWTKLGRADEGRTRELTSLTDHFTDFVNATIAMPDQPGAQSFDPNAMKGIELASPSAGVSFIEPPEANSRGTAQLTYPIEVPPGRHGLEPELAVTYESELSNGWLGVGWDLRISAIEIDTRFGVPRTTGDELYALDGQMLRAIPDQPGRYERRVEGAFDRIERLGADPQSYHWVVTDKNGTRYVYGESEGARLADPSGDAGIFRWNLERVEDTFGNQMRVSYFEDVPDGGEWVQLYPQRIDYTEHASGSPAAYYHVLFILDDGAQRRDILSSARAGFEVRTTRRLERVDVTMGEVPGAEEIIRSYHFAYHEPDARHYSKSLLKSIALHGNGGAGQLYEHTFEYFGLEQQDGRLQVFSAPTEWSRPAEGRDGLGATSSIEGGLNAFVGAGPPVCDPHGGLGVGVSFGMDEDEVAFTDINGDGLPDFVGSNGVWLNALPDRSSPNAFSPESAGSTHQITASLQGAIHFFQELGGAGINQSWTTATAQRVLLDINGDGFPELFGRSGATLNPNNARLGSGASGVGFTVDEDFSDGEQVAELGKAFYRTSPLVKWTPPLDGIVVIDGGVSLAGGGVGDGVTASITKAIWDPRPGDLGYHERQLLWQREIGPSDAACVPEGEDGCGSGVQVRVRRMDALYFRVDPKEDIEGDSTRWNARIRYTERCTSGTCVPIFGPDLRRRDALGRSMYVYTFADDFSVLDRSVPGWAAGADGQVTVQASFVRTDADDAFDVRLVRQDVDSGERIELHRTTVSGAQLSTEIAWPVAVLQGDLLFLYGELSDNAVDPSRVQYQGFARYTEVCGHDADPGRCRAVESCAERPGAPSGRRECGLEALPGDGGPISVPEASIVVPVQLSDSGLGGAPLDLARLVVPEGGTVRLIGAVSKGETQGPVSLRVDRGSERLFRELLGREAIAPARSVPDPSDPVVFPVQAGDELAFTKFFELEEDLGPAGPEPGAPVSWLPQLVFDETGTVLDVPTVNARLTPDGQLDARMVGGFRGFSYGEWTTEYPFDVNQINKRPEENKPPYFTRVEPHWEGYHAGWSPEDAGFPLVGSISGPVFRGSGADMYITAGELKPSRVGGVRPEDVANVPGLRKSQSSSTSQDVALIGSFQVTTGTTESKLELIDVNGDGRPDAVTQGSVRVQTCGGGRCDGQQPGEYGDLTLDGPGDFRELENASARFGFGFRSAASSLADKIKASGKTSAVLSVLPSLGKSWGTSLTTRDLLDVNGDGLPDKVRSEGGVLYARLNLGYRFADERAWAVLDPGGDPFEPLPEVEGDPLTALSRVWSAAQLASVRVQDNTTNSLQVGYAGIGGGIAHTVSRTLADFVDLNGDGLPDRVSKQPGQGYYRVRLNLGDGFGPEEKWSAPAVSGSLPWGVALEKDFTKEINGSNDALSFSETTAFNAGYGVPLKITTPYVCIIVEIAAQLGLNDGRTELGWDDLDGDGTVDHVLKLSDGMLRESDGALRARLNLTGKTNRLRRVVRPLGGSFQLDYAREGNKVAYASSPDELSVDMPGSKWVLSRVEVDDGMGTPAYVHTFDYHQSGFYDRAEREDYGFAQVTATREDGSQIVTRYHNQDYYRRGLVREVREQDAEGRLFSREQVVYRSPGALPTMTGSFFPEEELRTTSWYEGKTTDPSAPGKQTSEERDWDDRGNLIQLTEHGEPGTLDDDVTTTIHYVTFDGPHIVRADSVEARDGAGTLLRKRTAGYDGVTGAVEWITSTVIGGKDPATGAPYTGDASTNPTWEFSHDAYGNLEQAIDPGEFTLTYEYDDVAETYLVRVSDSFGYSSERSPDYRYGAISAVQNVNGHEVHYDYDAFGRLAEVFGPNDAPTAAEATIAFEYALQPGASPAMPAWARTRHKDVQHPGDPIDTVTFIDGLDRVIQTKKDLEKDQGSGADPIVGMTVSGRVVLDERGRVALQGQPVFDTGEATAFVDVPLKNATVFEYDVLSRVIEQREPDDEAGEAVTTTSYDIEELDGVAMFVATEVDPNGKVRRAYQDVDNAIVAVEERNRLHGSEAWATLVTRYGYNAVDELVRVTDARGNVTTAEYDSVGRMVALTSPDMGRTEWRYDLSGNVGARQTAKLAAESASKLIRYEYAFNRLERVDYPDSTDVTYVYGAPDAEGDEHGNRAGRLVEEQSEAGTRTFAYDRLGNVAQLTTEFPRIREPHRGPYEATMEYAFDSFGRLLSMKFPGSGAEVVTYGYDRGGLVRSAVGTNTQPNPQHPDEPATTQYLLHIGYDEFEQRVRVVHGNGIATSYKYFEKSRRLEQINADHRDRFLVERGLPARPFQRMRYAYDAAGNLEQVRNEAPYDQEMPGSVLVGPTTHDYGYDDLYQLISASGTYQDRRDWQYRYRLSFDFDEIGNILTKDQASYRFVPDGSGGWREDHAIREQTYRSVYQYTGPQPHAPRHIDEHLVAESMPWPRVMSYDASGNQTGWVYRDATRRTTEWNEENRVSRVSQNGQELSRVLYDGEGERRVHLHRISGEEETAYHDQHLTLRDGRFITKHIYAGQTRIASKMDPDWFRDPPTIYYHPDHLGSTSFASNNEQTLTQRDEYFPTGELWIDASDSRYELRRAYVFTGKELDQATGLYYFGARYYDPRINVWLSPDPILDEYMAGGPGAGVFNPGNLGLYSYALNNPVNLLDPDGRQAQGGHRNFPPGGAGMGGCRSPSCWTGPEGARFHQMMQMQRMAEQRAQGKAPVSPAAAPPRTVRMGGVNQQPVLPPRPAGQQQAAAQPPSQKPAQAALPATPPQATAPSKPAQAGPLAKPAQAAAKQSESSNGPTRAAALKPEAKYLGSKKHGIKWKEGPALARTGGPQGQWGSEGDLRYAGEKAATLKPGEGGWFEMPPGHSSVVHRPDGKTVPATRFWVRNNGTGTFHGYPAE</sequence>
<organism evidence="7 8">
    <name type="scientific">Sorangium cellulosum</name>
    <name type="common">Polyangium cellulosum</name>
    <dbReference type="NCBI Taxonomy" id="56"/>
    <lineage>
        <taxon>Bacteria</taxon>
        <taxon>Pseudomonadati</taxon>
        <taxon>Myxococcota</taxon>
        <taxon>Polyangia</taxon>
        <taxon>Polyangiales</taxon>
        <taxon>Polyangiaceae</taxon>
        <taxon>Sorangium</taxon>
    </lineage>
</organism>
<dbReference type="SUPFAM" id="SSF69318">
    <property type="entry name" value="Integrin alpha N-terminal domain"/>
    <property type="match status" value="2"/>
</dbReference>
<evidence type="ECO:0000256" key="2">
    <source>
        <dbReference type="ARBA" id="ARBA00022525"/>
    </source>
</evidence>
<evidence type="ECO:0000259" key="5">
    <source>
        <dbReference type="Pfam" id="PF00791"/>
    </source>
</evidence>
<dbReference type="Gene3D" id="2.180.10.10">
    <property type="entry name" value="RHS repeat-associated core"/>
    <property type="match status" value="2"/>
</dbReference>